<dbReference type="Pfam" id="PF02298">
    <property type="entry name" value="Cu_bind_like"/>
    <property type="match status" value="1"/>
</dbReference>
<feature type="chain" id="PRO_5044785118" description="1-acyl-sn-glycerol-3-phosphate acyltransferase" evidence="16">
    <location>
        <begin position="24"/>
        <end position="569"/>
    </location>
</feature>
<evidence type="ECO:0000256" key="16">
    <source>
        <dbReference type="SAM" id="SignalP"/>
    </source>
</evidence>
<dbReference type="CDD" id="cd11019">
    <property type="entry name" value="OsENODL1_like"/>
    <property type="match status" value="1"/>
</dbReference>
<dbReference type="InterPro" id="IPR008972">
    <property type="entry name" value="Cupredoxin"/>
</dbReference>
<keyword evidence="5 13" id="KW-0808">Transferase</keyword>
<keyword evidence="11 13" id="KW-0012">Acyltransferase</keyword>
<evidence type="ECO:0000256" key="10">
    <source>
        <dbReference type="ARBA" id="ARBA00023288"/>
    </source>
</evidence>
<dbReference type="GO" id="GO:0098552">
    <property type="term" value="C:side of membrane"/>
    <property type="evidence" value="ECO:0007669"/>
    <property type="project" value="UniProtKB-KW"/>
</dbReference>
<sequence length="569" mass="63196">MASLKTIFLCLEVLFVMCVLSEAREFVVGGENKLWEVPSSFHEFNNWAQKIRFQIGDSLVLKYASKTDSVLEVTEDDYKTCNKANPIKSYHDGETQIALEKSGPFFFISGAEEHCQKGQKLEVRVLSDKHGSSGNSTAQVPSPHHHHHHAPAPAPEPVPTNGVSVLKAAVGFIGGTAVVASKMDLKYLFAPSLRPVCCVSLKQPADRYSKTHVLSDKITCTSRRHACDTWSSIYLEKNFTRVYSDFNFHRREKLSRYVVRSELAGAGSAGAYSYPLSEIQMGSKIRGICFYAVTAFTAIFLFVLMLIQHPLVLLFDRYRRKAHYLVAKIWASLTVAPFMKIEFEGLENLPPPNTPAVYVSNHQSFLDIYTLLTLGRSFKFISKTAIFLFPIIGWAMFLMGVIPLKRMDSRSQLDCLKQCIALVKKGASVFFFPEGTRSKDGKLGPFKKGAFSVAVKTGVPVVPITLIGTGKIMPAGMEGQLNPGSVKVVVHQPIEGDSPDALSTQARDVIADSLSLQETFWRIVGIQAERCPYFSSAAREFQAAFNLHVPVNWRLLLPNSTSFWGLLPI</sequence>
<gene>
    <name evidence="18" type="ORF">Fot_52366</name>
</gene>
<dbReference type="EMBL" id="JBFOLJ010000018">
    <property type="protein sequence ID" value="KAL2464410.1"/>
    <property type="molecule type" value="Genomic_DNA"/>
</dbReference>
<dbReference type="NCBIfam" id="TIGR00530">
    <property type="entry name" value="AGP_acyltrn"/>
    <property type="match status" value="1"/>
</dbReference>
<evidence type="ECO:0000259" key="17">
    <source>
        <dbReference type="PROSITE" id="PS51485"/>
    </source>
</evidence>
<dbReference type="EC" id="2.3.1.51" evidence="13"/>
<dbReference type="CDD" id="cd07989">
    <property type="entry name" value="LPLAT_AGPAT-like"/>
    <property type="match status" value="1"/>
</dbReference>
<evidence type="ECO:0000256" key="7">
    <source>
        <dbReference type="ARBA" id="ARBA00023136"/>
    </source>
</evidence>
<comment type="subcellular location">
    <subcellularLocation>
        <location evidence="1">Cell membrane</location>
        <topology evidence="1">Lipid-anchor</topology>
        <topology evidence="1">GPI-anchor</topology>
    </subcellularLocation>
</comment>
<keyword evidence="13" id="KW-1208">Phospholipid metabolism</keyword>
<protein>
    <recommendedName>
        <fullName evidence="13">1-acyl-sn-glycerol-3-phosphate acyltransferase</fullName>
        <ecNumber evidence="13">2.3.1.51</ecNumber>
    </recommendedName>
</protein>
<evidence type="ECO:0000256" key="15">
    <source>
        <dbReference type="SAM" id="Phobius"/>
    </source>
</evidence>
<proteinExistence type="inferred from homology"/>
<comment type="similarity">
    <text evidence="2 13">Belongs to the 1-acyl-sn-glycerol-3-phosphate acyltransferase family.</text>
</comment>
<keyword evidence="8" id="KW-1015">Disulfide bond</keyword>
<evidence type="ECO:0000313" key="19">
    <source>
        <dbReference type="Proteomes" id="UP001604277"/>
    </source>
</evidence>
<dbReference type="InterPro" id="IPR004552">
    <property type="entry name" value="AGP_acyltrans"/>
</dbReference>
<dbReference type="SMART" id="SM00563">
    <property type="entry name" value="PlsC"/>
    <property type="match status" value="1"/>
</dbReference>
<dbReference type="Pfam" id="PF01553">
    <property type="entry name" value="Acyltransferase"/>
    <property type="match status" value="1"/>
</dbReference>
<feature type="domain" description="Phytocyanin" evidence="17">
    <location>
        <begin position="24"/>
        <end position="127"/>
    </location>
</feature>
<accession>A0ABD1PKJ0</accession>
<dbReference type="FunFam" id="2.60.40.420:FF:000010">
    <property type="entry name" value="Early nodulin-like protein 1"/>
    <property type="match status" value="1"/>
</dbReference>
<dbReference type="GO" id="GO:0005886">
    <property type="term" value="C:plasma membrane"/>
    <property type="evidence" value="ECO:0007669"/>
    <property type="project" value="UniProtKB-SubCell"/>
</dbReference>
<keyword evidence="3" id="KW-1003">Cell membrane</keyword>
<feature type="transmembrane region" description="Helical" evidence="15">
    <location>
        <begin position="380"/>
        <end position="402"/>
    </location>
</feature>
<organism evidence="18 19">
    <name type="scientific">Forsythia ovata</name>
    <dbReference type="NCBI Taxonomy" id="205694"/>
    <lineage>
        <taxon>Eukaryota</taxon>
        <taxon>Viridiplantae</taxon>
        <taxon>Streptophyta</taxon>
        <taxon>Embryophyta</taxon>
        <taxon>Tracheophyta</taxon>
        <taxon>Spermatophyta</taxon>
        <taxon>Magnoliopsida</taxon>
        <taxon>eudicotyledons</taxon>
        <taxon>Gunneridae</taxon>
        <taxon>Pentapetalae</taxon>
        <taxon>asterids</taxon>
        <taxon>lamiids</taxon>
        <taxon>Lamiales</taxon>
        <taxon>Oleaceae</taxon>
        <taxon>Forsythieae</taxon>
        <taxon>Forsythia</taxon>
    </lineage>
</organism>
<dbReference type="PROSITE" id="PS51485">
    <property type="entry name" value="PHYTOCYANIN"/>
    <property type="match status" value="1"/>
</dbReference>
<evidence type="ECO:0000256" key="9">
    <source>
        <dbReference type="ARBA" id="ARBA00023180"/>
    </source>
</evidence>
<name>A0ABD1PKJ0_9LAMI</name>
<dbReference type="GO" id="GO:0008654">
    <property type="term" value="P:phospholipid biosynthetic process"/>
    <property type="evidence" value="ECO:0007669"/>
    <property type="project" value="UniProtKB-KW"/>
</dbReference>
<evidence type="ECO:0000256" key="1">
    <source>
        <dbReference type="ARBA" id="ARBA00004609"/>
    </source>
</evidence>
<comment type="catalytic activity">
    <reaction evidence="13">
        <text>a 1-acyl-sn-glycero-3-phosphate + an acyl-CoA = a 1,2-diacyl-sn-glycero-3-phosphate + CoA</text>
        <dbReference type="Rhea" id="RHEA:19709"/>
        <dbReference type="ChEBI" id="CHEBI:57287"/>
        <dbReference type="ChEBI" id="CHEBI:57970"/>
        <dbReference type="ChEBI" id="CHEBI:58342"/>
        <dbReference type="ChEBI" id="CHEBI:58608"/>
        <dbReference type="EC" id="2.3.1.51"/>
    </reaction>
</comment>
<keyword evidence="7 15" id="KW-0472">Membrane</keyword>
<evidence type="ECO:0000256" key="3">
    <source>
        <dbReference type="ARBA" id="ARBA00022475"/>
    </source>
</evidence>
<comment type="similarity">
    <text evidence="12">Belongs to the early nodulin-like (ENODL) family.</text>
</comment>
<evidence type="ECO:0000256" key="4">
    <source>
        <dbReference type="ARBA" id="ARBA00022622"/>
    </source>
</evidence>
<comment type="caution">
    <text evidence="18">The sequence shown here is derived from an EMBL/GenBank/DDBJ whole genome shotgun (WGS) entry which is preliminary data.</text>
</comment>
<keyword evidence="15" id="KW-1133">Transmembrane helix</keyword>
<keyword evidence="6 16" id="KW-0732">Signal</keyword>
<reference evidence="19" key="1">
    <citation type="submission" date="2024-07" db="EMBL/GenBank/DDBJ databases">
        <title>Two chromosome-level genome assemblies of Korean endemic species Abeliophyllum distichum and Forsythia ovata (Oleaceae).</title>
        <authorList>
            <person name="Jang H."/>
        </authorList>
    </citation>
    <scope>NUCLEOTIDE SEQUENCE [LARGE SCALE GENOMIC DNA]</scope>
</reference>
<keyword evidence="10" id="KW-0449">Lipoprotein</keyword>
<keyword evidence="13" id="KW-0594">Phospholipid biosynthesis</keyword>
<keyword evidence="19" id="KW-1185">Reference proteome</keyword>
<keyword evidence="13" id="KW-0444">Lipid biosynthesis</keyword>
<keyword evidence="4" id="KW-0336">GPI-anchor</keyword>
<evidence type="ECO:0000256" key="6">
    <source>
        <dbReference type="ARBA" id="ARBA00022729"/>
    </source>
</evidence>
<evidence type="ECO:0000256" key="11">
    <source>
        <dbReference type="ARBA" id="ARBA00023315"/>
    </source>
</evidence>
<evidence type="ECO:0000256" key="8">
    <source>
        <dbReference type="ARBA" id="ARBA00023157"/>
    </source>
</evidence>
<evidence type="ECO:0000256" key="14">
    <source>
        <dbReference type="SAM" id="MobiDB-lite"/>
    </source>
</evidence>
<dbReference type="GO" id="GO:0003841">
    <property type="term" value="F:1-acylglycerol-3-phosphate O-acyltransferase activity"/>
    <property type="evidence" value="ECO:0007669"/>
    <property type="project" value="UniProtKB-UniRule"/>
</dbReference>
<feature type="signal peptide" evidence="16">
    <location>
        <begin position="1"/>
        <end position="23"/>
    </location>
</feature>
<keyword evidence="9" id="KW-0325">Glycoprotein</keyword>
<dbReference type="SUPFAM" id="SSF69593">
    <property type="entry name" value="Glycerol-3-phosphate (1)-acyltransferase"/>
    <property type="match status" value="1"/>
</dbReference>
<comment type="domain">
    <text evidence="13">The HXXXXD motif is essential for acyltransferase activity and may constitute the binding site for the phosphate moiety of the glycerol-3-phosphate.</text>
</comment>
<dbReference type="InterPro" id="IPR003245">
    <property type="entry name" value="Phytocyanin_dom"/>
</dbReference>
<feature type="region of interest" description="Disordered" evidence="14">
    <location>
        <begin position="128"/>
        <end position="159"/>
    </location>
</feature>
<evidence type="ECO:0000256" key="12">
    <source>
        <dbReference type="ARBA" id="ARBA00035011"/>
    </source>
</evidence>
<dbReference type="SUPFAM" id="SSF49503">
    <property type="entry name" value="Cupredoxins"/>
    <property type="match status" value="1"/>
</dbReference>
<dbReference type="PANTHER" id="PTHR10434:SF60">
    <property type="entry name" value="1-ACYL-SN-GLYCEROL-3-PHOSPHATE ACYLTRANSFERASE LPAT1, CHLOROPLASTIC"/>
    <property type="match status" value="1"/>
</dbReference>
<dbReference type="PANTHER" id="PTHR10434">
    <property type="entry name" value="1-ACYL-SN-GLYCEROL-3-PHOSPHATE ACYLTRANSFERASE"/>
    <property type="match status" value="1"/>
</dbReference>
<evidence type="ECO:0000313" key="18">
    <source>
        <dbReference type="EMBL" id="KAL2464410.1"/>
    </source>
</evidence>
<keyword evidence="13" id="KW-0443">Lipid metabolism</keyword>
<dbReference type="Proteomes" id="UP001604277">
    <property type="component" value="Unassembled WGS sequence"/>
</dbReference>
<keyword evidence="15" id="KW-0812">Transmembrane</keyword>
<evidence type="ECO:0000256" key="2">
    <source>
        <dbReference type="ARBA" id="ARBA00008655"/>
    </source>
</evidence>
<dbReference type="Gene3D" id="2.60.40.420">
    <property type="entry name" value="Cupredoxins - blue copper proteins"/>
    <property type="match status" value="1"/>
</dbReference>
<evidence type="ECO:0000256" key="13">
    <source>
        <dbReference type="RuleBase" id="RU361267"/>
    </source>
</evidence>
<dbReference type="AlphaFoldDB" id="A0ABD1PKJ0"/>
<dbReference type="InterPro" id="IPR002123">
    <property type="entry name" value="Plipid/glycerol_acylTrfase"/>
</dbReference>
<feature type="transmembrane region" description="Helical" evidence="15">
    <location>
        <begin position="290"/>
        <end position="315"/>
    </location>
</feature>
<dbReference type="InterPro" id="IPR041846">
    <property type="entry name" value="ENL_dom"/>
</dbReference>
<evidence type="ECO:0000256" key="5">
    <source>
        <dbReference type="ARBA" id="ARBA00022679"/>
    </source>
</evidence>